<feature type="domain" description="Glycosyl transferase family 1" evidence="3">
    <location>
        <begin position="207"/>
        <end position="345"/>
    </location>
</feature>
<dbReference type="SUPFAM" id="SSF53756">
    <property type="entry name" value="UDP-Glycosyltransferase/glycogen phosphorylase"/>
    <property type="match status" value="1"/>
</dbReference>
<dbReference type="CDD" id="cd03801">
    <property type="entry name" value="GT4_PimA-like"/>
    <property type="match status" value="1"/>
</dbReference>
<dbReference type="Pfam" id="PF00534">
    <property type="entry name" value="Glycos_transf_1"/>
    <property type="match status" value="1"/>
</dbReference>
<dbReference type="PANTHER" id="PTHR45947">
    <property type="entry name" value="SULFOQUINOVOSYL TRANSFERASE SQD2"/>
    <property type="match status" value="1"/>
</dbReference>
<keyword evidence="6" id="KW-1185">Reference proteome</keyword>
<dbReference type="Proteomes" id="UP000281955">
    <property type="component" value="Unassembled WGS sequence"/>
</dbReference>
<evidence type="ECO:0000256" key="1">
    <source>
        <dbReference type="ARBA" id="ARBA00022676"/>
    </source>
</evidence>
<dbReference type="PANTHER" id="PTHR45947:SF3">
    <property type="entry name" value="SULFOQUINOVOSYL TRANSFERASE SQD2"/>
    <property type="match status" value="1"/>
</dbReference>
<dbReference type="Gene3D" id="3.40.50.2000">
    <property type="entry name" value="Glycogen Phosphorylase B"/>
    <property type="match status" value="2"/>
</dbReference>
<feature type="domain" description="Glycosyltransferase subfamily 4-like N-terminal" evidence="4">
    <location>
        <begin position="31"/>
        <end position="191"/>
    </location>
</feature>
<name>A0A420XLK8_9ACTN</name>
<evidence type="ECO:0000259" key="4">
    <source>
        <dbReference type="Pfam" id="PF13439"/>
    </source>
</evidence>
<keyword evidence="1" id="KW-0328">Glycosyltransferase</keyword>
<comment type="caution">
    <text evidence="5">The sequence shown here is derived from an EMBL/GenBank/DDBJ whole genome shotgun (WGS) entry which is preliminary data.</text>
</comment>
<evidence type="ECO:0000313" key="6">
    <source>
        <dbReference type="Proteomes" id="UP000281955"/>
    </source>
</evidence>
<dbReference type="InterPro" id="IPR050194">
    <property type="entry name" value="Glycosyltransferase_grp1"/>
</dbReference>
<dbReference type="InterPro" id="IPR028098">
    <property type="entry name" value="Glyco_trans_4-like_N"/>
</dbReference>
<reference evidence="5 6" key="1">
    <citation type="submission" date="2018-10" db="EMBL/GenBank/DDBJ databases">
        <title>Genomic Encyclopedia of Archaeal and Bacterial Type Strains, Phase II (KMG-II): from individual species to whole genera.</title>
        <authorList>
            <person name="Goeker M."/>
        </authorList>
    </citation>
    <scope>NUCLEOTIDE SEQUENCE [LARGE SCALE GENOMIC DNA]</scope>
    <source>
        <strain evidence="5 6">RP-AC37</strain>
    </source>
</reference>
<protein>
    <submittedName>
        <fullName evidence="5">Glycosyltransferase involved in cell wall biosynthesis</fullName>
    </submittedName>
</protein>
<keyword evidence="2 5" id="KW-0808">Transferase</keyword>
<accession>A0A420XLK8</accession>
<evidence type="ECO:0000313" key="5">
    <source>
        <dbReference type="EMBL" id="RKS71303.1"/>
    </source>
</evidence>
<dbReference type="AlphaFoldDB" id="A0A420XLK8"/>
<sequence>MTLETDGEARPASRRPLRVLQVVQRFFPELGGTETHVAEVTRRLVAVDDIDVTVLATDRSGTLPRRDEVDGVRVVRRRSWPRDADLYLSPGVWSVITGGDWDVVHFQGVHTFVPIIGMAAARRAGLPYVLTFHSGGHSAPSRSRVRALQWRAITPLLRGADRLIAVSRFERSAFSASTGIEPGRFTVIPNGGALPPVPEGLRPVPGRIVSSGRLEKYKGHHRVIEALPLVQRDVPGAHLVVLGGGAYEPELRALADRLGVAGSVTIKHLPPADRAAMATELASAAVMAAMSSYEAHPVAIMEAVAIGLPVVGADVAGTGDLVEDGLVTGVPHDAAPAQVAAALVEELRASATLDGPRPLPEADLPTWDACAAAVADVYRDIGRSRGLL</sequence>
<gene>
    <name evidence="5" type="ORF">CLV35_3099</name>
</gene>
<dbReference type="EMBL" id="RBWV01000014">
    <property type="protein sequence ID" value="RKS71303.1"/>
    <property type="molecule type" value="Genomic_DNA"/>
</dbReference>
<dbReference type="InterPro" id="IPR001296">
    <property type="entry name" value="Glyco_trans_1"/>
</dbReference>
<evidence type="ECO:0000256" key="2">
    <source>
        <dbReference type="ARBA" id="ARBA00022679"/>
    </source>
</evidence>
<dbReference type="Pfam" id="PF13439">
    <property type="entry name" value="Glyco_transf_4"/>
    <property type="match status" value="1"/>
</dbReference>
<proteinExistence type="predicted"/>
<dbReference type="InParanoid" id="A0A420XLK8"/>
<dbReference type="GO" id="GO:1901137">
    <property type="term" value="P:carbohydrate derivative biosynthetic process"/>
    <property type="evidence" value="ECO:0007669"/>
    <property type="project" value="UniProtKB-ARBA"/>
</dbReference>
<dbReference type="GO" id="GO:0016757">
    <property type="term" value="F:glycosyltransferase activity"/>
    <property type="evidence" value="ECO:0007669"/>
    <property type="project" value="UniProtKB-KW"/>
</dbReference>
<dbReference type="RefSeq" id="WP_183062016.1">
    <property type="nucleotide sequence ID" value="NZ_RBWV01000014.1"/>
</dbReference>
<organism evidence="5 6">
    <name type="scientific">Motilibacter peucedani</name>
    <dbReference type="NCBI Taxonomy" id="598650"/>
    <lineage>
        <taxon>Bacteria</taxon>
        <taxon>Bacillati</taxon>
        <taxon>Actinomycetota</taxon>
        <taxon>Actinomycetes</taxon>
        <taxon>Motilibacterales</taxon>
        <taxon>Motilibacteraceae</taxon>
        <taxon>Motilibacter</taxon>
    </lineage>
</organism>
<evidence type="ECO:0000259" key="3">
    <source>
        <dbReference type="Pfam" id="PF00534"/>
    </source>
</evidence>